<evidence type="ECO:0000256" key="4">
    <source>
        <dbReference type="ARBA" id="ARBA00023136"/>
    </source>
</evidence>
<dbReference type="RefSeq" id="WP_078763527.1">
    <property type="nucleotide sequence ID" value="NZ_FUWS01000013.1"/>
</dbReference>
<feature type="transmembrane region" description="Helical" evidence="5">
    <location>
        <begin position="56"/>
        <end position="73"/>
    </location>
</feature>
<name>A0A1T4T1I1_9ACTN</name>
<keyword evidence="4 5" id="KW-0472">Membrane</keyword>
<dbReference type="OrthoDB" id="3701077at2"/>
<keyword evidence="8" id="KW-1185">Reference proteome</keyword>
<dbReference type="GO" id="GO:0012505">
    <property type="term" value="C:endomembrane system"/>
    <property type="evidence" value="ECO:0007669"/>
    <property type="project" value="UniProtKB-SubCell"/>
</dbReference>
<feature type="transmembrane region" description="Helical" evidence="5">
    <location>
        <begin position="100"/>
        <end position="122"/>
    </location>
</feature>
<evidence type="ECO:0000256" key="1">
    <source>
        <dbReference type="ARBA" id="ARBA00004127"/>
    </source>
</evidence>
<keyword evidence="3 5" id="KW-1133">Transmembrane helix</keyword>
<accession>A0A1T4T1I1</accession>
<feature type="transmembrane region" description="Helical" evidence="5">
    <location>
        <begin position="20"/>
        <end position="36"/>
    </location>
</feature>
<evidence type="ECO:0000256" key="2">
    <source>
        <dbReference type="ARBA" id="ARBA00022692"/>
    </source>
</evidence>
<proteinExistence type="predicted"/>
<dbReference type="AlphaFoldDB" id="A0A1T4T1I1"/>
<evidence type="ECO:0000256" key="5">
    <source>
        <dbReference type="SAM" id="Phobius"/>
    </source>
</evidence>
<evidence type="ECO:0000313" key="8">
    <source>
        <dbReference type="Proteomes" id="UP000190637"/>
    </source>
</evidence>
<dbReference type="Proteomes" id="UP000190637">
    <property type="component" value="Unassembled WGS sequence"/>
</dbReference>
<keyword evidence="2 5" id="KW-0812">Transmembrane</keyword>
<evidence type="ECO:0000259" key="6">
    <source>
        <dbReference type="Pfam" id="PF02656"/>
    </source>
</evidence>
<dbReference type="STRING" id="1122192.SAMN02745673_04275"/>
<dbReference type="EMBL" id="FUWS01000013">
    <property type="protein sequence ID" value="SKA34305.1"/>
    <property type="molecule type" value="Genomic_DNA"/>
</dbReference>
<dbReference type="Pfam" id="PF02656">
    <property type="entry name" value="DUF202"/>
    <property type="match status" value="1"/>
</dbReference>
<comment type="subcellular location">
    <subcellularLocation>
        <location evidence="1">Endomembrane system</location>
        <topology evidence="1">Multi-pass membrane protein</topology>
    </subcellularLocation>
</comment>
<evidence type="ECO:0000256" key="3">
    <source>
        <dbReference type="ARBA" id="ARBA00022989"/>
    </source>
</evidence>
<reference evidence="7 8" key="1">
    <citation type="submission" date="2017-02" db="EMBL/GenBank/DDBJ databases">
        <authorList>
            <person name="Peterson S.W."/>
        </authorList>
    </citation>
    <scope>NUCLEOTIDE SEQUENCE [LARGE SCALE GENOMIC DNA]</scope>
    <source>
        <strain evidence="7 8">DSM 45154</strain>
    </source>
</reference>
<sequence>MSRRPGRDPGLQPERTLLSWQRTLIVVIATVLLYVRDPFHDVTAATGRAVEALHRLPIGLVVLAVAGVLMVHVRRRWRATDHGCHDDATGTPPAPVARPWALFLLSGSVAALGVVVAVTAVLG</sequence>
<dbReference type="InterPro" id="IPR003807">
    <property type="entry name" value="DUF202"/>
</dbReference>
<feature type="domain" description="DUF202" evidence="6">
    <location>
        <begin position="8"/>
        <end position="81"/>
    </location>
</feature>
<organism evidence="7 8">
    <name type="scientific">Marinactinospora thermotolerans DSM 45154</name>
    <dbReference type="NCBI Taxonomy" id="1122192"/>
    <lineage>
        <taxon>Bacteria</taxon>
        <taxon>Bacillati</taxon>
        <taxon>Actinomycetota</taxon>
        <taxon>Actinomycetes</taxon>
        <taxon>Streptosporangiales</taxon>
        <taxon>Nocardiopsidaceae</taxon>
        <taxon>Marinactinospora</taxon>
    </lineage>
</organism>
<protein>
    <recommendedName>
        <fullName evidence="6">DUF202 domain-containing protein</fullName>
    </recommendedName>
</protein>
<evidence type="ECO:0000313" key="7">
    <source>
        <dbReference type="EMBL" id="SKA34305.1"/>
    </source>
</evidence>
<gene>
    <name evidence="7" type="ORF">SAMN02745673_04275</name>
</gene>